<accession>A0A2T5UCY0</accession>
<gene>
    <name evidence="1" type="ORF">C8J25_101868</name>
</gene>
<dbReference type="AlphaFoldDB" id="A0A2T5UCY0"/>
<reference evidence="1 2" key="1">
    <citation type="submission" date="2018-04" db="EMBL/GenBank/DDBJ databases">
        <title>Genomic Encyclopedia of Type Strains, Phase III (KMG-III): the genomes of soil and plant-associated and newly described type strains.</title>
        <authorList>
            <person name="Whitman W."/>
        </authorList>
    </citation>
    <scope>NUCLEOTIDE SEQUENCE [LARGE SCALE GENOMIC DNA]</scope>
    <source>
        <strain evidence="1 2">MA-olki</strain>
    </source>
</reference>
<protein>
    <submittedName>
        <fullName evidence="1">Uncharacterized protein DUF3168</fullName>
    </submittedName>
</protein>
<dbReference type="InterPro" id="IPR021508">
    <property type="entry name" value="Gp17-like"/>
</dbReference>
<dbReference type="GeneID" id="91004928"/>
<dbReference type="EMBL" id="QAYE01000001">
    <property type="protein sequence ID" value="PTW49360.1"/>
    <property type="molecule type" value="Genomic_DNA"/>
</dbReference>
<dbReference type="Pfam" id="PF11367">
    <property type="entry name" value="Tail_completion_gp17"/>
    <property type="match status" value="1"/>
</dbReference>
<dbReference type="RefSeq" id="WP_107952333.1">
    <property type="nucleotide sequence ID" value="NZ_QAYE01000001.1"/>
</dbReference>
<dbReference type="Proteomes" id="UP000244013">
    <property type="component" value="Unassembled WGS sequence"/>
</dbReference>
<evidence type="ECO:0000313" key="2">
    <source>
        <dbReference type="Proteomes" id="UP000244013"/>
    </source>
</evidence>
<proteinExistence type="predicted"/>
<comment type="caution">
    <text evidence="1">The sequence shown here is derived from an EMBL/GenBank/DDBJ whole genome shotgun (WGS) entry which is preliminary data.</text>
</comment>
<dbReference type="OrthoDB" id="7576212at2"/>
<organism evidence="1 2">
    <name type="scientific">Sphingomonas faeni</name>
    <dbReference type="NCBI Taxonomy" id="185950"/>
    <lineage>
        <taxon>Bacteria</taxon>
        <taxon>Pseudomonadati</taxon>
        <taxon>Pseudomonadota</taxon>
        <taxon>Alphaproteobacteria</taxon>
        <taxon>Sphingomonadales</taxon>
        <taxon>Sphingomonadaceae</taxon>
        <taxon>Sphingomonas</taxon>
    </lineage>
</organism>
<name>A0A2T5UCY0_9SPHN</name>
<evidence type="ECO:0000313" key="1">
    <source>
        <dbReference type="EMBL" id="PTW49360.1"/>
    </source>
</evidence>
<sequence>MFETKLFARLKTVAVNVYPLAAPLGYKSPAVIYNCVNVDPTRNINDDIENTSFMDFQIDVYSTSFLEAKTLARTIRNNLKAWQDNDVQAVAYMNEQGSVDNTTQTQLYRVMTFYKFFVTD</sequence>